<dbReference type="GeneID" id="54417021"/>
<evidence type="ECO:0000313" key="5">
    <source>
        <dbReference type="RefSeq" id="XP_033533557.1"/>
    </source>
</evidence>
<dbReference type="RefSeq" id="XP_033533557.1">
    <property type="nucleotide sequence ID" value="XM_033676451.1"/>
</dbReference>
<dbReference type="Proteomes" id="UP000504638">
    <property type="component" value="Unplaced"/>
</dbReference>
<feature type="compositionally biased region" description="Low complexity" evidence="1">
    <location>
        <begin position="206"/>
        <end position="215"/>
    </location>
</feature>
<evidence type="ECO:0000256" key="1">
    <source>
        <dbReference type="SAM" id="MobiDB-lite"/>
    </source>
</evidence>
<accession>A0A6G1G1X5</accession>
<evidence type="ECO:0000256" key="2">
    <source>
        <dbReference type="SAM" id="Phobius"/>
    </source>
</evidence>
<reference evidence="3 5" key="1">
    <citation type="submission" date="2020-01" db="EMBL/GenBank/DDBJ databases">
        <authorList>
            <consortium name="DOE Joint Genome Institute"/>
            <person name="Haridas S."/>
            <person name="Albert R."/>
            <person name="Binder M."/>
            <person name="Bloem J."/>
            <person name="Labutti K."/>
            <person name="Salamov A."/>
            <person name="Andreopoulos B."/>
            <person name="Baker S.E."/>
            <person name="Barry K."/>
            <person name="Bills G."/>
            <person name="Bluhm B.H."/>
            <person name="Cannon C."/>
            <person name="Castanera R."/>
            <person name="Culley D.E."/>
            <person name="Daum C."/>
            <person name="Ezra D."/>
            <person name="Gonzalez J.B."/>
            <person name="Henrissat B."/>
            <person name="Kuo A."/>
            <person name="Liang C."/>
            <person name="Lipzen A."/>
            <person name="Lutzoni F."/>
            <person name="Magnuson J."/>
            <person name="Mondo S."/>
            <person name="Nolan M."/>
            <person name="Ohm R."/>
            <person name="Pangilinan J."/>
            <person name="Park H.-J."/>
            <person name="Ramirez L."/>
            <person name="Alfaro M."/>
            <person name="Sun H."/>
            <person name="Tritt A."/>
            <person name="Yoshinaga Y."/>
            <person name="Zwiers L.-H."/>
            <person name="Turgeon B.G."/>
            <person name="Goodwin S.B."/>
            <person name="Spatafora J.W."/>
            <person name="Crous P.W."/>
            <person name="Grigoriev I.V."/>
        </authorList>
    </citation>
    <scope>NUCLEOTIDE SEQUENCE</scope>
    <source>
        <strain evidence="3 5">CBS 781.70</strain>
    </source>
</reference>
<feature type="compositionally biased region" description="Polar residues" evidence="1">
    <location>
        <begin position="168"/>
        <end position="179"/>
    </location>
</feature>
<feature type="transmembrane region" description="Helical" evidence="2">
    <location>
        <begin position="91"/>
        <end position="111"/>
    </location>
</feature>
<name>A0A6G1G1X5_9PEZI</name>
<dbReference type="EMBL" id="ML975159">
    <property type="protein sequence ID" value="KAF1811926.1"/>
    <property type="molecule type" value="Genomic_DNA"/>
</dbReference>
<feature type="transmembrane region" description="Helical" evidence="2">
    <location>
        <begin position="30"/>
        <end position="53"/>
    </location>
</feature>
<feature type="region of interest" description="Disordered" evidence="1">
    <location>
        <begin position="149"/>
        <end position="223"/>
    </location>
</feature>
<evidence type="ECO:0000313" key="4">
    <source>
        <dbReference type="Proteomes" id="UP000504638"/>
    </source>
</evidence>
<dbReference type="OrthoDB" id="3928876at2759"/>
<protein>
    <submittedName>
        <fullName evidence="3 5">Uncharacterized protein</fullName>
    </submittedName>
</protein>
<feature type="transmembrane region" description="Helical" evidence="2">
    <location>
        <begin position="60"/>
        <end position="85"/>
    </location>
</feature>
<organism evidence="3">
    <name type="scientific">Eremomyces bilateralis CBS 781.70</name>
    <dbReference type="NCBI Taxonomy" id="1392243"/>
    <lineage>
        <taxon>Eukaryota</taxon>
        <taxon>Fungi</taxon>
        <taxon>Dikarya</taxon>
        <taxon>Ascomycota</taxon>
        <taxon>Pezizomycotina</taxon>
        <taxon>Dothideomycetes</taxon>
        <taxon>Dothideomycetes incertae sedis</taxon>
        <taxon>Eremomycetales</taxon>
        <taxon>Eremomycetaceae</taxon>
        <taxon>Eremomyces</taxon>
    </lineage>
</organism>
<gene>
    <name evidence="3 5" type="ORF">P152DRAFT_398295</name>
</gene>
<keyword evidence="4" id="KW-1185">Reference proteome</keyword>
<dbReference type="Pfam" id="PF16015">
    <property type="entry name" value="Promethin"/>
    <property type="match status" value="1"/>
</dbReference>
<sequence length="223" mass="23340">MAVVDALLPPQKRTELFDKIKSFTAENPKIAVFLLANVALSGPPLFLFAVFTLSVFVFTLIFALLVAVLVALLFTAFMLVVALVFILPTVFITTMGASFLFLWGLGGYYIFKWFNEGASPAPLGAALGDKLNTLMGGRLDFLMKNARAASKPNGKTENGSADEKSGLLSDNSNKASNGGVTDAADVKKGPPKLNKTANVDGVSKKTAGATDTVKGVTGGVTSG</sequence>
<keyword evidence="2" id="KW-1133">Transmembrane helix</keyword>
<keyword evidence="2" id="KW-0472">Membrane</keyword>
<evidence type="ECO:0000313" key="3">
    <source>
        <dbReference type="EMBL" id="KAF1811926.1"/>
    </source>
</evidence>
<dbReference type="AlphaFoldDB" id="A0A6G1G1X5"/>
<keyword evidence="2" id="KW-0812">Transmembrane</keyword>
<proteinExistence type="predicted"/>
<reference evidence="5" key="3">
    <citation type="submission" date="2025-04" db="UniProtKB">
        <authorList>
            <consortium name="RefSeq"/>
        </authorList>
    </citation>
    <scope>IDENTIFICATION</scope>
    <source>
        <strain evidence="5">CBS 781.70</strain>
    </source>
</reference>
<reference evidence="5" key="2">
    <citation type="submission" date="2020-04" db="EMBL/GenBank/DDBJ databases">
        <authorList>
            <consortium name="NCBI Genome Project"/>
        </authorList>
    </citation>
    <scope>NUCLEOTIDE SEQUENCE</scope>
    <source>
        <strain evidence="5">CBS 781.70</strain>
    </source>
</reference>